<reference evidence="2 3" key="1">
    <citation type="submission" date="2017-05" db="EMBL/GenBank/DDBJ databases">
        <authorList>
            <person name="Varghese N."/>
            <person name="Submissions S."/>
        </authorList>
    </citation>
    <scope>NUCLEOTIDE SEQUENCE [LARGE SCALE GENOMIC DNA]</scope>
    <source>
        <strain evidence="2 3">DSM 19382</strain>
    </source>
</reference>
<protein>
    <submittedName>
        <fullName evidence="2">AAA domain-containing protein</fullName>
    </submittedName>
    <submittedName>
        <fullName evidence="1">AAA family ATPase</fullName>
    </submittedName>
</protein>
<keyword evidence="4" id="KW-1185">Reference proteome</keyword>
<dbReference type="Proteomes" id="UP000468990">
    <property type="component" value="Unassembled WGS sequence"/>
</dbReference>
<evidence type="ECO:0000313" key="1">
    <source>
        <dbReference type="EMBL" id="MRX66964.1"/>
    </source>
</evidence>
<dbReference type="InterPro" id="IPR027417">
    <property type="entry name" value="P-loop_NTPase"/>
</dbReference>
<dbReference type="RefSeq" id="WP_142450534.1">
    <property type="nucleotide sequence ID" value="NZ_FXTA01000002.1"/>
</dbReference>
<dbReference type="OrthoDB" id="795326at2"/>
<dbReference type="AlphaFoldDB" id="A0A521CTH6"/>
<sequence length="365" mass="41607">MENINLSQLGGIIDNAMLSHESSHEIEREKYKIDVKEEISPPQIAWSLDNIKEKGDAILGTLGNFGLIIGKAKAKKSFFVNIAISTALSDDYLLGRFKSSLPDDQSEVLYFDTEQGKYHVQTAIKRICNQIKVEEPTNLHAFHLRSLSPYERLEFIEKEIYRNEKIGFVVIDGIKDLVTSINDESEASMITSKLLKWTEERNIHILTVLHQNKGDNNARGHIGTELINKAETVLSVTKSESDSRISIVEPQQCRNIEPETFAFEIINGLPVIAENFELRTETKRNKFDVIDLEDSKKYELLTKVFTIEESFTYSNLVIQLQLAYKNSFGKKIADNSTKKLITDCKNNNWLIQARNKAPYTLGKFN</sequence>
<organism evidence="2 3">
    <name type="scientific">Flavobacterium resistens</name>
    <dbReference type="NCBI Taxonomy" id="443612"/>
    <lineage>
        <taxon>Bacteria</taxon>
        <taxon>Pseudomonadati</taxon>
        <taxon>Bacteroidota</taxon>
        <taxon>Flavobacteriia</taxon>
        <taxon>Flavobacteriales</taxon>
        <taxon>Flavobacteriaceae</taxon>
        <taxon>Flavobacterium</taxon>
    </lineage>
</organism>
<dbReference type="Pfam" id="PF13481">
    <property type="entry name" value="AAA_25"/>
    <property type="match status" value="1"/>
</dbReference>
<accession>A0A521CTH6</accession>
<evidence type="ECO:0000313" key="3">
    <source>
        <dbReference type="Proteomes" id="UP000317289"/>
    </source>
</evidence>
<dbReference type="SUPFAM" id="SSF52540">
    <property type="entry name" value="P-loop containing nucleoside triphosphate hydrolases"/>
    <property type="match status" value="1"/>
</dbReference>
<evidence type="ECO:0000313" key="2">
    <source>
        <dbReference type="EMBL" id="SMO62688.1"/>
    </source>
</evidence>
<proteinExistence type="predicted"/>
<evidence type="ECO:0000313" key="4">
    <source>
        <dbReference type="Proteomes" id="UP000468990"/>
    </source>
</evidence>
<reference evidence="1 4" key="2">
    <citation type="submission" date="2019-11" db="EMBL/GenBank/DDBJ databases">
        <title>Flavobacterium resistens genome.</title>
        <authorList>
            <person name="Wilson V.M."/>
            <person name="Newman J.D."/>
        </authorList>
    </citation>
    <scope>NUCLEOTIDE SEQUENCE [LARGE SCALE GENOMIC DNA]</scope>
    <source>
        <strain evidence="1 4">DSM 19382</strain>
    </source>
</reference>
<dbReference type="EMBL" id="WKKG01000001">
    <property type="protein sequence ID" value="MRX66964.1"/>
    <property type="molecule type" value="Genomic_DNA"/>
</dbReference>
<dbReference type="EMBL" id="FXTA01000002">
    <property type="protein sequence ID" value="SMO62688.1"/>
    <property type="molecule type" value="Genomic_DNA"/>
</dbReference>
<dbReference type="Gene3D" id="3.40.50.300">
    <property type="entry name" value="P-loop containing nucleotide triphosphate hydrolases"/>
    <property type="match status" value="1"/>
</dbReference>
<gene>
    <name evidence="1" type="ORF">GJU42_03195</name>
    <name evidence="2" type="ORF">SAMN06265349_102894</name>
</gene>
<name>A0A521CTH6_9FLAO</name>
<dbReference type="Proteomes" id="UP000317289">
    <property type="component" value="Unassembled WGS sequence"/>
</dbReference>